<gene>
    <name evidence="1" type="ORF">CERZMDRAFT_97695</name>
</gene>
<dbReference type="SUPFAM" id="SSF53067">
    <property type="entry name" value="Actin-like ATPase domain"/>
    <property type="match status" value="1"/>
</dbReference>
<dbReference type="PANTHER" id="PTHR42749">
    <property type="entry name" value="CELL SHAPE-DETERMINING PROTEIN MREB"/>
    <property type="match status" value="1"/>
</dbReference>
<dbReference type="CDD" id="cd10170">
    <property type="entry name" value="ASKHA_NBD_HSP70"/>
    <property type="match status" value="1"/>
</dbReference>
<protein>
    <submittedName>
        <fullName evidence="1">Uncharacterized protein</fullName>
    </submittedName>
</protein>
<accession>A0A6A6FGA1</accession>
<dbReference type="AlphaFoldDB" id="A0A6A6FGA1"/>
<dbReference type="InterPro" id="IPR043129">
    <property type="entry name" value="ATPase_NBD"/>
</dbReference>
<reference evidence="1" key="1">
    <citation type="journal article" date="2020" name="Stud. Mycol.">
        <title>101 Dothideomycetes genomes: a test case for predicting lifestyles and emergence of pathogens.</title>
        <authorList>
            <person name="Haridas S."/>
            <person name="Albert R."/>
            <person name="Binder M."/>
            <person name="Bloem J."/>
            <person name="Labutti K."/>
            <person name="Salamov A."/>
            <person name="Andreopoulos B."/>
            <person name="Baker S."/>
            <person name="Barry K."/>
            <person name="Bills G."/>
            <person name="Bluhm B."/>
            <person name="Cannon C."/>
            <person name="Castanera R."/>
            <person name="Culley D."/>
            <person name="Daum C."/>
            <person name="Ezra D."/>
            <person name="Gonzalez J."/>
            <person name="Henrissat B."/>
            <person name="Kuo A."/>
            <person name="Liang C."/>
            <person name="Lipzen A."/>
            <person name="Lutzoni F."/>
            <person name="Magnuson J."/>
            <person name="Mondo S."/>
            <person name="Nolan M."/>
            <person name="Ohm R."/>
            <person name="Pangilinan J."/>
            <person name="Park H.-J."/>
            <person name="Ramirez L."/>
            <person name="Alfaro M."/>
            <person name="Sun H."/>
            <person name="Tritt A."/>
            <person name="Yoshinaga Y."/>
            <person name="Zwiers L.-H."/>
            <person name="Turgeon B."/>
            <person name="Goodwin S."/>
            <person name="Spatafora J."/>
            <person name="Crous P."/>
            <person name="Grigoriev I."/>
        </authorList>
    </citation>
    <scope>NUCLEOTIDE SEQUENCE</scope>
    <source>
        <strain evidence="1">SCOH1-5</strain>
    </source>
</reference>
<organism evidence="1 2">
    <name type="scientific">Cercospora zeae-maydis SCOH1-5</name>
    <dbReference type="NCBI Taxonomy" id="717836"/>
    <lineage>
        <taxon>Eukaryota</taxon>
        <taxon>Fungi</taxon>
        <taxon>Dikarya</taxon>
        <taxon>Ascomycota</taxon>
        <taxon>Pezizomycotina</taxon>
        <taxon>Dothideomycetes</taxon>
        <taxon>Dothideomycetidae</taxon>
        <taxon>Mycosphaerellales</taxon>
        <taxon>Mycosphaerellaceae</taxon>
        <taxon>Cercospora</taxon>
    </lineage>
</organism>
<dbReference type="Gene3D" id="3.30.420.40">
    <property type="match status" value="2"/>
</dbReference>
<proteinExistence type="predicted"/>
<keyword evidence="2" id="KW-1185">Reference proteome</keyword>
<evidence type="ECO:0000313" key="2">
    <source>
        <dbReference type="Proteomes" id="UP000799539"/>
    </source>
</evidence>
<dbReference type="PANTHER" id="PTHR42749:SF1">
    <property type="entry name" value="CELL SHAPE-DETERMINING PROTEIN MREB"/>
    <property type="match status" value="1"/>
</dbReference>
<dbReference type="Proteomes" id="UP000799539">
    <property type="component" value="Unassembled WGS sequence"/>
</dbReference>
<dbReference type="EMBL" id="ML992673">
    <property type="protein sequence ID" value="KAF2212423.1"/>
    <property type="molecule type" value="Genomic_DNA"/>
</dbReference>
<sequence>MHVEYNFGVPTTWKNPAMIASMERLIETAGFGSTPRQSVRMSLTEAEAAAIEAATTQYQEGDIFLICDAGGGTTDVNLLKVMSTKQKMELNPLDHLEGDLYCLAEEMLASRFQIVKHSFPKPNVPHFSLDVKGLAGSRTFEEAGVKNSKMLIDRAILTEIFDQQLEQIYTLINNRFYALETAMPNDRVSYMILSGGLGGSQYLFEKMNDRYELNMGFTSKTTAKTRIMRALEPLVTPTLMRRPHPGQFMEELSADFDAGNWQSCEVSYESGIIINVPYDESKHAGLPTYWNPNTERQYVPDCIEWFIRQGQPLEIAEGARQNYTTTVAEGEQKNPRMARVVMSTLPGFKLPERYPHSGCKEVARVQYILTENDMKLRNRQVWKSKKKYWRAEFTFVVILGPADLKFQIVGMNVLLSSDHDCLTVVFMDPSEQQCSSSSPSNARYA</sequence>
<evidence type="ECO:0000313" key="1">
    <source>
        <dbReference type="EMBL" id="KAF2212423.1"/>
    </source>
</evidence>
<dbReference type="OrthoDB" id="3623357at2759"/>
<name>A0A6A6FGA1_9PEZI</name>